<accession>A0A9P5SNV4</accession>
<dbReference type="SUPFAM" id="SSF81296">
    <property type="entry name" value="E set domains"/>
    <property type="match status" value="1"/>
</dbReference>
<dbReference type="GO" id="GO:0000795">
    <property type="term" value="C:synaptonemal complex"/>
    <property type="evidence" value="ECO:0007669"/>
    <property type="project" value="InterPro"/>
</dbReference>
<feature type="coiled-coil region" evidence="1">
    <location>
        <begin position="716"/>
        <end position="782"/>
    </location>
</feature>
<evidence type="ECO:0000256" key="2">
    <source>
        <dbReference type="SAM" id="MobiDB-lite"/>
    </source>
</evidence>
<dbReference type="InterPro" id="IPR011022">
    <property type="entry name" value="Arrestin_C-like"/>
</dbReference>
<feature type="domain" description="Arrestin C-terminal-like" evidence="4">
    <location>
        <begin position="175"/>
        <end position="282"/>
    </location>
</feature>
<evidence type="ECO:0000313" key="5">
    <source>
        <dbReference type="EMBL" id="KAF9331258.1"/>
    </source>
</evidence>
<sequence>MKKLSIVLAKDDRQRGFLFPGDTISGQVTFATSSAVKYTCVKINFIGLVSTKVAKSEDQVYVFNQQIVLQGNANNATEGTIDEGNYTWDFTFAVPLQHIPTSGKYRHGSVKYYLIAAVTTPGFLGVVQEIKTEKPAVLKDLINIQISPYSDPVSMTGSDSTTGDKDPKGKATAVATVRLSRSAYLKGQVVDIEIDLSHPSSITRNPGCWIQLMRKEYYYAGDHAKEYSASVAACSEPLRVESSIRTGKIVATLRVPDDALPSMTTTKIITIHYHLLLLFDMRTKKPFMESRLPKRMNNKVRNKLLGSPGGFQVEVPVIIGTLSDNLAGQRLLKTISPSAPAFEPSTSSPIRQLYVNHHSPPPIRFTPAPAPATAPAPAPNLNLLRLSTPRGFGSDGFLQPVVASLGFNTMPTHKVDDPLLKDQRTLYSAFRNRSFAGHLANNSFNGVEHKPLPAVPHADNRYGPGYGSGSTTGSGSGSGLRSYPPVNGHYPYNYSNSPASSSANSSQSHGPSSAPRRMRPPNIGRPPPSFSVPPVLPPRPRQGSGPSSNYGYPLEKCMSPPQINMPLPIAVSVEMPTAPQAVDIGFGPASPSIEGGMRWGHGRSNSAPSTPVQSPVSMDYFQYVSPPLQTEGDSRDIFCVPCANKFFEAALVCPACETSLAQPDDIGFVDLNPSQEYKSSILSGLRPELIMEICTRALSFWTYQTSQEAKYQEMTQKNLEDKLSVFEKQHQRMSREMNVELTGFRETVGSLQRDLEQEKRKAMALSEQVEERTRQLSRLQTTFDRVKRRPLFSTPEMPMPMPGPLDTDVHGGNPFSTYPSHPMDTTPHGSLRPPLVPTFPVVHNTNENTNYSYDRPVHLQMPMIPLVRPLLNPLPDGGSAYSSFPAISMEPKGVRPPFGAI</sequence>
<dbReference type="Pfam" id="PF00339">
    <property type="entry name" value="Arrestin_N"/>
    <property type="match status" value="1"/>
</dbReference>
<evidence type="ECO:0000313" key="6">
    <source>
        <dbReference type="Proteomes" id="UP000696485"/>
    </source>
</evidence>
<feature type="compositionally biased region" description="Pro residues" evidence="2">
    <location>
        <begin position="523"/>
        <end position="540"/>
    </location>
</feature>
<dbReference type="AlphaFoldDB" id="A0A9P5SNV4"/>
<keyword evidence="1" id="KW-0175">Coiled coil</keyword>
<name>A0A9P5SNV4_9FUNG</name>
<dbReference type="GO" id="GO:0007131">
    <property type="term" value="P:reciprocal meiotic recombination"/>
    <property type="evidence" value="ECO:0007669"/>
    <property type="project" value="InterPro"/>
</dbReference>
<dbReference type="InterPro" id="IPR014752">
    <property type="entry name" value="Arrestin-like_C"/>
</dbReference>
<keyword evidence="6" id="KW-1185">Reference proteome</keyword>
<dbReference type="PANTHER" id="PTHR14305">
    <property type="entry name" value="E3 UBIQUITIN-PROTEIN LIGASE CCNB1IP1"/>
    <property type="match status" value="1"/>
</dbReference>
<evidence type="ECO:0008006" key="7">
    <source>
        <dbReference type="Google" id="ProtNLM"/>
    </source>
</evidence>
<proteinExistence type="predicted"/>
<dbReference type="GO" id="GO:0061630">
    <property type="term" value="F:ubiquitin protein ligase activity"/>
    <property type="evidence" value="ECO:0007669"/>
    <property type="project" value="InterPro"/>
</dbReference>
<dbReference type="PANTHER" id="PTHR14305:SF0">
    <property type="entry name" value="E3 UBIQUITIN-PROTEIN LIGASE CCNB1IP1"/>
    <property type="match status" value="1"/>
</dbReference>
<dbReference type="InterPro" id="IPR011021">
    <property type="entry name" value="Arrestin-like_N"/>
</dbReference>
<feature type="region of interest" description="Disordered" evidence="2">
    <location>
        <begin position="443"/>
        <end position="552"/>
    </location>
</feature>
<feature type="compositionally biased region" description="Low complexity" evidence="2">
    <location>
        <begin position="479"/>
        <end position="514"/>
    </location>
</feature>
<dbReference type="EMBL" id="JAAAUY010000337">
    <property type="protein sequence ID" value="KAF9331258.1"/>
    <property type="molecule type" value="Genomic_DNA"/>
</dbReference>
<comment type="caution">
    <text evidence="5">The sequence shown here is derived from an EMBL/GenBank/DDBJ whole genome shotgun (WGS) entry which is preliminary data.</text>
</comment>
<dbReference type="Gene3D" id="2.60.40.640">
    <property type="match status" value="2"/>
</dbReference>
<protein>
    <recommendedName>
        <fullName evidence="7">Arrestin-like N-terminal domain-containing protein</fullName>
    </recommendedName>
</protein>
<evidence type="ECO:0000259" key="4">
    <source>
        <dbReference type="Pfam" id="PF02752"/>
    </source>
</evidence>
<feature type="compositionally biased region" description="Gly residues" evidence="2">
    <location>
        <begin position="464"/>
        <end position="478"/>
    </location>
</feature>
<organism evidence="5 6">
    <name type="scientific">Podila minutissima</name>
    <dbReference type="NCBI Taxonomy" id="64525"/>
    <lineage>
        <taxon>Eukaryota</taxon>
        <taxon>Fungi</taxon>
        <taxon>Fungi incertae sedis</taxon>
        <taxon>Mucoromycota</taxon>
        <taxon>Mortierellomycotina</taxon>
        <taxon>Mortierellomycetes</taxon>
        <taxon>Mortierellales</taxon>
        <taxon>Mortierellaceae</taxon>
        <taxon>Podila</taxon>
    </lineage>
</organism>
<feature type="domain" description="Arrestin-like N-terminal" evidence="3">
    <location>
        <begin position="12"/>
        <end position="122"/>
    </location>
</feature>
<gene>
    <name evidence="5" type="ORF">BG006_005880</name>
</gene>
<reference evidence="5" key="1">
    <citation type="journal article" date="2020" name="Fungal Divers.">
        <title>Resolving the Mortierellaceae phylogeny through synthesis of multi-gene phylogenetics and phylogenomics.</title>
        <authorList>
            <person name="Vandepol N."/>
            <person name="Liber J."/>
            <person name="Desiro A."/>
            <person name="Na H."/>
            <person name="Kennedy M."/>
            <person name="Barry K."/>
            <person name="Grigoriev I.V."/>
            <person name="Miller A.N."/>
            <person name="O'Donnell K."/>
            <person name="Stajich J.E."/>
            <person name="Bonito G."/>
        </authorList>
    </citation>
    <scope>NUCLEOTIDE SEQUENCE</scope>
    <source>
        <strain evidence="5">NVP1</strain>
    </source>
</reference>
<evidence type="ECO:0000256" key="1">
    <source>
        <dbReference type="SAM" id="Coils"/>
    </source>
</evidence>
<dbReference type="InterPro" id="IPR014756">
    <property type="entry name" value="Ig_E-set"/>
</dbReference>
<dbReference type="Pfam" id="PF02752">
    <property type="entry name" value="Arrestin_C"/>
    <property type="match status" value="1"/>
</dbReference>
<dbReference type="Proteomes" id="UP000696485">
    <property type="component" value="Unassembled WGS sequence"/>
</dbReference>
<dbReference type="InterPro" id="IPR042448">
    <property type="entry name" value="CCNB1IP1"/>
</dbReference>
<evidence type="ECO:0000259" key="3">
    <source>
        <dbReference type="Pfam" id="PF00339"/>
    </source>
</evidence>